<keyword evidence="5" id="KW-0677">Repeat</keyword>
<dbReference type="OMA" id="LVMNYVW"/>
<feature type="region of interest" description="Disordered" evidence="11">
    <location>
        <begin position="1"/>
        <end position="218"/>
    </location>
</feature>
<comment type="similarity">
    <text evidence="2">Belongs to the SF3B1 family.</text>
</comment>
<evidence type="ECO:0000256" key="8">
    <source>
        <dbReference type="ARBA" id="ARBA00038332"/>
    </source>
</evidence>
<evidence type="ECO:0000256" key="9">
    <source>
        <dbReference type="PROSITE-ProRule" id="PRU00103"/>
    </source>
</evidence>
<proteinExistence type="inferred from homology"/>
<keyword evidence="3" id="KW-0507">mRNA processing</keyword>
<evidence type="ECO:0000313" key="14">
    <source>
        <dbReference type="EnsemblMetazoa" id="CapteP154841"/>
    </source>
</evidence>
<evidence type="ECO:0000256" key="7">
    <source>
        <dbReference type="ARBA" id="ARBA00023242"/>
    </source>
</evidence>
<dbReference type="InterPro" id="IPR054573">
    <property type="entry name" value="PP2A/SF3B1-like_HEAT"/>
</dbReference>
<dbReference type="FunFam" id="1.25.10.10:FF:000039">
    <property type="entry name" value="Splicing factor 3B subunit 1"/>
    <property type="match status" value="1"/>
</dbReference>
<evidence type="ECO:0000256" key="10">
    <source>
        <dbReference type="SAM" id="Coils"/>
    </source>
</evidence>
<dbReference type="OrthoDB" id="438939at2759"/>
<evidence type="ECO:0000256" key="2">
    <source>
        <dbReference type="ARBA" id="ARBA00005754"/>
    </source>
</evidence>
<gene>
    <name evidence="13" type="ORF">CAPTEDRAFT_154841</name>
</gene>
<feature type="repeat" description="HEAT" evidence="9">
    <location>
        <begin position="713"/>
        <end position="751"/>
    </location>
</feature>
<dbReference type="PANTHER" id="PTHR12097">
    <property type="entry name" value="SPLICING FACTOR 3B, SUBUNIT 1-RELATED"/>
    <property type="match status" value="1"/>
</dbReference>
<dbReference type="Gene3D" id="1.25.10.10">
    <property type="entry name" value="Leucine-rich Repeat Variant"/>
    <property type="match status" value="3"/>
</dbReference>
<keyword evidence="4" id="KW-0747">Spliceosome</keyword>
<dbReference type="InterPro" id="IPR011989">
    <property type="entry name" value="ARM-like"/>
</dbReference>
<dbReference type="FunFam" id="1.25.10.10:FF:000541">
    <property type="entry name" value="Splicing factor 3B subunit 1, putative"/>
    <property type="match status" value="1"/>
</dbReference>
<dbReference type="SUPFAM" id="SSF48371">
    <property type="entry name" value="ARM repeat"/>
    <property type="match status" value="1"/>
</dbReference>
<organism evidence="13">
    <name type="scientific">Capitella teleta</name>
    <name type="common">Polychaete worm</name>
    <dbReference type="NCBI Taxonomy" id="283909"/>
    <lineage>
        <taxon>Eukaryota</taxon>
        <taxon>Metazoa</taxon>
        <taxon>Spiralia</taxon>
        <taxon>Lophotrochozoa</taxon>
        <taxon>Annelida</taxon>
        <taxon>Polychaeta</taxon>
        <taxon>Sedentaria</taxon>
        <taxon>Scolecida</taxon>
        <taxon>Capitellidae</taxon>
        <taxon>Capitella</taxon>
    </lineage>
</organism>
<reference evidence="13 15" key="2">
    <citation type="journal article" date="2013" name="Nature">
        <title>Insights into bilaterian evolution from three spiralian genomes.</title>
        <authorList>
            <person name="Simakov O."/>
            <person name="Marletaz F."/>
            <person name="Cho S.J."/>
            <person name="Edsinger-Gonzales E."/>
            <person name="Havlak P."/>
            <person name="Hellsten U."/>
            <person name="Kuo D.H."/>
            <person name="Larsson T."/>
            <person name="Lv J."/>
            <person name="Arendt D."/>
            <person name="Savage R."/>
            <person name="Osoegawa K."/>
            <person name="de Jong P."/>
            <person name="Grimwood J."/>
            <person name="Chapman J.A."/>
            <person name="Shapiro H."/>
            <person name="Aerts A."/>
            <person name="Otillar R.P."/>
            <person name="Terry A.Y."/>
            <person name="Boore J.L."/>
            <person name="Grigoriev I.V."/>
            <person name="Lindberg D.R."/>
            <person name="Seaver E.C."/>
            <person name="Weisblat D.A."/>
            <person name="Putnam N.H."/>
            <person name="Rokhsar D.S."/>
        </authorList>
    </citation>
    <scope>NUCLEOTIDE SEQUENCE</scope>
    <source>
        <strain evidence="13 15">I ESC-2004</strain>
    </source>
</reference>
<dbReference type="GO" id="GO:0005681">
    <property type="term" value="C:spliceosomal complex"/>
    <property type="evidence" value="ECO:0007669"/>
    <property type="project" value="UniProtKB-KW"/>
</dbReference>
<keyword evidence="7" id="KW-0539">Nucleus</keyword>
<accession>R7VLY7</accession>
<dbReference type="Proteomes" id="UP000014760">
    <property type="component" value="Unassembled WGS sequence"/>
</dbReference>
<evidence type="ECO:0000256" key="6">
    <source>
        <dbReference type="ARBA" id="ARBA00023187"/>
    </source>
</evidence>
<dbReference type="InterPro" id="IPR016024">
    <property type="entry name" value="ARM-type_fold"/>
</dbReference>
<dbReference type="HOGENOM" id="CLU_002242_0_1_1"/>
<dbReference type="PROSITE" id="PS50077">
    <property type="entry name" value="HEAT_REPEAT"/>
    <property type="match status" value="1"/>
</dbReference>
<feature type="compositionally biased region" description="Polar residues" evidence="11">
    <location>
        <begin position="202"/>
        <end position="218"/>
    </location>
</feature>
<dbReference type="Pfam" id="PF08920">
    <property type="entry name" value="SF3b1"/>
    <property type="match status" value="1"/>
</dbReference>
<evidence type="ECO:0000256" key="3">
    <source>
        <dbReference type="ARBA" id="ARBA00022664"/>
    </source>
</evidence>
<protein>
    <recommendedName>
        <fullName evidence="12">TOG domain-containing protein</fullName>
    </recommendedName>
</protein>
<dbReference type="EMBL" id="AMQN01003891">
    <property type="status" value="NOT_ANNOTATED_CDS"/>
    <property type="molecule type" value="Genomic_DNA"/>
</dbReference>
<dbReference type="Pfam" id="PF22646">
    <property type="entry name" value="PPP2R1A-like_HEAT"/>
    <property type="match status" value="1"/>
</dbReference>
<feature type="compositionally biased region" description="Basic and acidic residues" evidence="11">
    <location>
        <begin position="21"/>
        <end position="54"/>
    </location>
</feature>
<dbReference type="FunFam" id="1.25.10.10:FF:001513">
    <property type="entry name" value="Uncharacterized protein"/>
    <property type="match status" value="1"/>
</dbReference>
<feature type="compositionally biased region" description="Basic and acidic residues" evidence="11">
    <location>
        <begin position="151"/>
        <end position="163"/>
    </location>
</feature>
<evidence type="ECO:0000256" key="1">
    <source>
        <dbReference type="ARBA" id="ARBA00004123"/>
    </source>
</evidence>
<feature type="compositionally biased region" description="Basic and acidic residues" evidence="11">
    <location>
        <begin position="98"/>
        <end position="109"/>
    </location>
</feature>
<reference evidence="15" key="1">
    <citation type="submission" date="2012-12" db="EMBL/GenBank/DDBJ databases">
        <authorList>
            <person name="Hellsten U."/>
            <person name="Grimwood J."/>
            <person name="Chapman J.A."/>
            <person name="Shapiro H."/>
            <person name="Aerts A."/>
            <person name="Otillar R.P."/>
            <person name="Terry A.Y."/>
            <person name="Boore J.L."/>
            <person name="Simakov O."/>
            <person name="Marletaz F."/>
            <person name="Cho S.-J."/>
            <person name="Edsinger-Gonzales E."/>
            <person name="Havlak P."/>
            <person name="Kuo D.-H."/>
            <person name="Larsson T."/>
            <person name="Lv J."/>
            <person name="Arendt D."/>
            <person name="Savage R."/>
            <person name="Osoegawa K."/>
            <person name="de Jong P."/>
            <person name="Lindberg D.R."/>
            <person name="Seaver E.C."/>
            <person name="Weisblat D.A."/>
            <person name="Putnam N.H."/>
            <person name="Grigoriev I.V."/>
            <person name="Rokhsar D.S."/>
        </authorList>
    </citation>
    <scope>NUCLEOTIDE SEQUENCE</scope>
    <source>
        <strain evidence="15">I ESC-2004</strain>
    </source>
</reference>
<evidence type="ECO:0000259" key="12">
    <source>
        <dbReference type="SMART" id="SM01349"/>
    </source>
</evidence>
<keyword evidence="6" id="KW-0508">mRNA splicing</keyword>
<comment type="subcellular location">
    <subcellularLocation>
        <location evidence="1">Nucleus</location>
    </subcellularLocation>
</comment>
<dbReference type="InterPro" id="IPR015016">
    <property type="entry name" value="SF3b_su1"/>
</dbReference>
<evidence type="ECO:0000313" key="15">
    <source>
        <dbReference type="Proteomes" id="UP000014760"/>
    </source>
</evidence>
<comment type="similarity">
    <text evidence="8">Belongs to the phosphatase 2A regulatory subunit A family.</text>
</comment>
<dbReference type="EMBL" id="KB292163">
    <property type="protein sequence ID" value="ELU18045.1"/>
    <property type="molecule type" value="Genomic_DNA"/>
</dbReference>
<evidence type="ECO:0000256" key="4">
    <source>
        <dbReference type="ARBA" id="ARBA00022728"/>
    </source>
</evidence>
<feature type="coiled-coil region" evidence="10">
    <location>
        <begin position="711"/>
        <end position="738"/>
    </location>
</feature>
<dbReference type="FunCoup" id="R7VLY7">
    <property type="interactions" value="2131"/>
</dbReference>
<dbReference type="GO" id="GO:0000245">
    <property type="term" value="P:spliceosomal complex assembly"/>
    <property type="evidence" value="ECO:0007669"/>
    <property type="project" value="InterPro"/>
</dbReference>
<feature type="domain" description="TOG" evidence="12">
    <location>
        <begin position="741"/>
        <end position="980"/>
    </location>
</feature>
<keyword evidence="10" id="KW-0175">Coiled coil</keyword>
<dbReference type="STRING" id="283909.R7VLY7"/>
<dbReference type="AlphaFoldDB" id="R7VLY7"/>
<dbReference type="InterPro" id="IPR038737">
    <property type="entry name" value="SF3b_su1-like"/>
</dbReference>
<name>R7VLY7_CAPTE</name>
<evidence type="ECO:0000256" key="5">
    <source>
        <dbReference type="ARBA" id="ARBA00022737"/>
    </source>
</evidence>
<dbReference type="GO" id="GO:0003729">
    <property type="term" value="F:mRNA binding"/>
    <property type="evidence" value="ECO:0007669"/>
    <property type="project" value="InterPro"/>
</dbReference>
<reference evidence="14" key="3">
    <citation type="submission" date="2015-06" db="UniProtKB">
        <authorList>
            <consortium name="EnsemblMetazoa"/>
        </authorList>
    </citation>
    <scope>IDENTIFICATION</scope>
</reference>
<dbReference type="EnsemblMetazoa" id="CapteT154841">
    <property type="protein sequence ID" value="CapteP154841"/>
    <property type="gene ID" value="CapteG154841"/>
</dbReference>
<sequence>MVLSPGARHDPFDAGAQTPDLKSERRTYRDVMQEHQLKAQKKALMEQMKEKAKDGNLQSNGNGEAQPKKRRRWDQEASGPQAKKKSSWDEAATPSNARWEETPGRHKGGETPTATPGMSTRVWDSTPSHATPGAVTPGRDAGTPSASARKNRWDETPKTDRATPGHGSGWAETPKTDRGGDDLIQDTPASKRRSRWDETPMGNATPSMTPGFTPSGATPTGARAMVMATPNPSQLMSMTPEQMQAYTLQRELDERNRPLSDDDLDTMLPPGYKVLQPPAGYIPIRTPARKLTATPTPMSASTPTGFKMQATPESKSVMIDLQAKGENMPMLKPDDMQYFDKLLVDVDEEELSPEEAKERKIMQMLLKIKNGTPPMRKSALRQITDKAREFGAGPLFNQILPLLMSPTLEDQERHLLVKVIDRILYKLDDLVRPYVHKILVVIEPLLIDEDYYARVEGREIISNLAKAAGLATMISTMRPDIDNMDEYVRNTTARAFAVVASALGIPSLLPFLKAVCKSKKSWQARHTGIKIVQQISILMGCAILPHLKSLVEIIEHGLIDEQQKVRTITALALAALAEAATPYGIESFDSVLKPLWKGIRTHRGKGLAAFLKAIGYLIPLMDAEYANYYTREVMIILVREFQSPDEEMKKIVLKVVKQCCATDGVEPQYIQDEVLPPFFKHFWNQRMALDRRNYKQLVDTTVEIANKVGSAEIISRIVDDLKDEAEQYRKMVMETIEKIMSSLGAADVDSRLEEQLIDGILYAFQEQTTEDVVMLNGFGTVVNSLGKRVKPYLPQICGTILWRLNNKSAKVRQQAADLISRIAIVMKTCQEEKLMGHLGVVLYEYLGEEYPEVLGSILGALKGIVNVIGMTKMTPPIKDLLPRLTPILKNRHEKVQENCIDLVGRIADRGAEFVSAREWMRICFELLELLKAHKKAIRRATVNTFGYIAKAIGPHDVLATLLNNLKVQERQNRVCTTVAIAIVAETCSPFTVLPGLMNEYRVPELNVQNGVLKSLSFMFEYIGEMGKDYVYAVTPLLEDALMDRDLVHRQTAMAAIGHLALGVYGFGCEDALTHLLNHVWPNVFENSPHVVQAFMGAVEGMRVGLGAPKVLQYTLQGLFHPARKVRDVYWKVYNTMYIGAQDSMVPAYPRIPNDEKNLYLRYELDYIL</sequence>
<evidence type="ECO:0000313" key="13">
    <source>
        <dbReference type="EMBL" id="ELU18045.1"/>
    </source>
</evidence>
<feature type="compositionally biased region" description="Polar residues" evidence="11">
    <location>
        <begin position="112"/>
        <end position="129"/>
    </location>
</feature>
<evidence type="ECO:0000256" key="11">
    <source>
        <dbReference type="SAM" id="MobiDB-lite"/>
    </source>
</evidence>
<dbReference type="InterPro" id="IPR034085">
    <property type="entry name" value="TOG"/>
</dbReference>
<dbReference type="SMART" id="SM01349">
    <property type="entry name" value="TOG"/>
    <property type="match status" value="1"/>
</dbReference>
<dbReference type="InterPro" id="IPR021133">
    <property type="entry name" value="HEAT_type_2"/>
</dbReference>
<keyword evidence="15" id="KW-1185">Reference proteome</keyword>